<name>A0AAE1A0Z2_9GAST</name>
<evidence type="ECO:0000313" key="2">
    <source>
        <dbReference type="EMBL" id="KAK3778938.1"/>
    </source>
</evidence>
<dbReference type="Proteomes" id="UP001283361">
    <property type="component" value="Unassembled WGS sequence"/>
</dbReference>
<protein>
    <submittedName>
        <fullName evidence="2">Uncharacterized protein</fullName>
    </submittedName>
</protein>
<dbReference type="AlphaFoldDB" id="A0AAE1A0Z2"/>
<comment type="caution">
    <text evidence="2">The sequence shown here is derived from an EMBL/GenBank/DDBJ whole genome shotgun (WGS) entry which is preliminary data.</text>
</comment>
<feature type="region of interest" description="Disordered" evidence="1">
    <location>
        <begin position="148"/>
        <end position="167"/>
    </location>
</feature>
<sequence>MFPDARVQFTGTRDRCNGRFRPSSRVTDRAQGVLRGAGAGGRKKSRKSKKKEVGRVAITERSSVDKTSKLASEPDTSSTRLSVLQASGRNGLAVHSHRQRDTVQCTKKSIMPPSVPETACSSDTVSSFLSTRTKKKLPPFDSFVSTTVAPSGDNYLAPPTSTLTPSH</sequence>
<dbReference type="EMBL" id="JAWDGP010002890">
    <property type="protein sequence ID" value="KAK3778938.1"/>
    <property type="molecule type" value="Genomic_DNA"/>
</dbReference>
<keyword evidence="3" id="KW-1185">Reference proteome</keyword>
<reference evidence="2" key="1">
    <citation type="journal article" date="2023" name="G3 (Bethesda)">
        <title>A reference genome for the long-term kleptoplast-retaining sea slug Elysia crispata morphotype clarki.</title>
        <authorList>
            <person name="Eastman K.E."/>
            <person name="Pendleton A.L."/>
            <person name="Shaikh M.A."/>
            <person name="Suttiyut T."/>
            <person name="Ogas R."/>
            <person name="Tomko P."/>
            <person name="Gavelis G."/>
            <person name="Widhalm J.R."/>
            <person name="Wisecaver J.H."/>
        </authorList>
    </citation>
    <scope>NUCLEOTIDE SEQUENCE</scope>
    <source>
        <strain evidence="2">ECLA1</strain>
    </source>
</reference>
<proteinExistence type="predicted"/>
<organism evidence="2 3">
    <name type="scientific">Elysia crispata</name>
    <name type="common">lettuce slug</name>
    <dbReference type="NCBI Taxonomy" id="231223"/>
    <lineage>
        <taxon>Eukaryota</taxon>
        <taxon>Metazoa</taxon>
        <taxon>Spiralia</taxon>
        <taxon>Lophotrochozoa</taxon>
        <taxon>Mollusca</taxon>
        <taxon>Gastropoda</taxon>
        <taxon>Heterobranchia</taxon>
        <taxon>Euthyneura</taxon>
        <taxon>Panpulmonata</taxon>
        <taxon>Sacoglossa</taxon>
        <taxon>Placobranchoidea</taxon>
        <taxon>Plakobranchidae</taxon>
        <taxon>Elysia</taxon>
    </lineage>
</organism>
<gene>
    <name evidence="2" type="ORF">RRG08_034201</name>
</gene>
<evidence type="ECO:0000256" key="1">
    <source>
        <dbReference type="SAM" id="MobiDB-lite"/>
    </source>
</evidence>
<evidence type="ECO:0000313" key="3">
    <source>
        <dbReference type="Proteomes" id="UP001283361"/>
    </source>
</evidence>
<feature type="compositionally biased region" description="Basic residues" evidence="1">
    <location>
        <begin position="41"/>
        <end position="52"/>
    </location>
</feature>
<accession>A0AAE1A0Z2</accession>
<feature type="region of interest" description="Disordered" evidence="1">
    <location>
        <begin position="1"/>
        <end position="80"/>
    </location>
</feature>